<dbReference type="EMBL" id="JAAVTK010000002">
    <property type="protein sequence ID" value="NKI88252.1"/>
    <property type="molecule type" value="Genomic_DNA"/>
</dbReference>
<accession>A0ABX1HGP8</accession>
<dbReference type="Proteomes" id="UP000717634">
    <property type="component" value="Unassembled WGS sequence"/>
</dbReference>
<reference evidence="2 3" key="1">
    <citation type="submission" date="2020-03" db="EMBL/GenBank/DDBJ databases">
        <title>Genomic Encyclopedia of Type Strains, Phase IV (KMG-V): Genome sequencing to study the core and pangenomes of soil and plant-associated prokaryotes.</title>
        <authorList>
            <person name="Whitman W."/>
        </authorList>
    </citation>
    <scope>NUCLEOTIDE SEQUENCE [LARGE SCALE GENOMIC DNA]</scope>
    <source>
        <strain evidence="2 3">1B</strain>
    </source>
</reference>
<comment type="caution">
    <text evidence="2">The sequence shown here is derived from an EMBL/GenBank/DDBJ whole genome shotgun (WGS) entry which is preliminary data.</text>
</comment>
<name>A0ABX1HGP8_9BACT</name>
<feature type="region of interest" description="Disordered" evidence="1">
    <location>
        <begin position="115"/>
        <end position="136"/>
    </location>
</feature>
<feature type="compositionally biased region" description="Basic and acidic residues" evidence="1">
    <location>
        <begin position="116"/>
        <end position="130"/>
    </location>
</feature>
<keyword evidence="3" id="KW-1185">Reference proteome</keyword>
<gene>
    <name evidence="2" type="ORF">HBN54_000839</name>
</gene>
<evidence type="ECO:0000313" key="2">
    <source>
        <dbReference type="EMBL" id="NKI88252.1"/>
    </source>
</evidence>
<proteinExistence type="predicted"/>
<sequence length="136" mass="14717">MEKTEVQHQVHLDSTTELLGGSLTEALARAGLDNTLQQWIADVKALDNPELHQVVVDLQDLKAHFGGTSNPDMQLVRKLLHRMGTNTDRAAVFADGNTQPRVKALSEALLAAAKQLGHDEENTPAEDLKADSASNS</sequence>
<dbReference type="RefSeq" id="WP_168671901.1">
    <property type="nucleotide sequence ID" value="NZ_JAAVTK010000002.1"/>
</dbReference>
<organism evidence="2 3">
    <name type="scientific">Hymenobacter artigasi</name>
    <dbReference type="NCBI Taxonomy" id="2719616"/>
    <lineage>
        <taxon>Bacteria</taxon>
        <taxon>Pseudomonadati</taxon>
        <taxon>Bacteroidota</taxon>
        <taxon>Cytophagia</taxon>
        <taxon>Cytophagales</taxon>
        <taxon>Hymenobacteraceae</taxon>
        <taxon>Hymenobacter</taxon>
    </lineage>
</organism>
<protein>
    <submittedName>
        <fullName evidence="2">Membrane protein</fullName>
    </submittedName>
</protein>
<evidence type="ECO:0000256" key="1">
    <source>
        <dbReference type="SAM" id="MobiDB-lite"/>
    </source>
</evidence>
<evidence type="ECO:0000313" key="3">
    <source>
        <dbReference type="Proteomes" id="UP000717634"/>
    </source>
</evidence>